<dbReference type="RefSeq" id="WP_209668386.1">
    <property type="nucleotide sequence ID" value="NZ_JAGGMS010000001.1"/>
</dbReference>
<keyword evidence="3" id="KW-1185">Reference proteome</keyword>
<evidence type="ECO:0000256" key="1">
    <source>
        <dbReference type="SAM" id="MobiDB-lite"/>
    </source>
</evidence>
<dbReference type="Proteomes" id="UP000741013">
    <property type="component" value="Unassembled WGS sequence"/>
</dbReference>
<reference evidence="2 3" key="1">
    <citation type="submission" date="2021-03" db="EMBL/GenBank/DDBJ databases">
        <title>Sequencing the genomes of 1000 actinobacteria strains.</title>
        <authorList>
            <person name="Klenk H.-P."/>
        </authorList>
    </citation>
    <scope>NUCLEOTIDE SEQUENCE [LARGE SCALE GENOMIC DNA]</scope>
    <source>
        <strain evidence="2 3">DSM 45510</strain>
    </source>
</reference>
<evidence type="ECO:0000313" key="2">
    <source>
        <dbReference type="EMBL" id="MBP2185504.1"/>
    </source>
</evidence>
<comment type="caution">
    <text evidence="2">The sequence shown here is derived from an EMBL/GenBank/DDBJ whole genome shotgun (WGS) entry which is preliminary data.</text>
</comment>
<sequence>MGACEAAGVVQVLFEVGQRVLDAVLGERDQAEPSTDRSAIAWTPPSAKAPAGRANVMH</sequence>
<gene>
    <name evidence="2" type="ORF">JOM49_007030</name>
</gene>
<name>A0ABS4Q1F4_9PSEU</name>
<proteinExistence type="predicted"/>
<feature type="region of interest" description="Disordered" evidence="1">
    <location>
        <begin position="28"/>
        <end position="58"/>
    </location>
</feature>
<protein>
    <submittedName>
        <fullName evidence="2">Uncharacterized protein</fullName>
    </submittedName>
</protein>
<organism evidence="2 3">
    <name type="scientific">Amycolatopsis magusensis</name>
    <dbReference type="NCBI Taxonomy" id="882444"/>
    <lineage>
        <taxon>Bacteria</taxon>
        <taxon>Bacillati</taxon>
        <taxon>Actinomycetota</taxon>
        <taxon>Actinomycetes</taxon>
        <taxon>Pseudonocardiales</taxon>
        <taxon>Pseudonocardiaceae</taxon>
        <taxon>Amycolatopsis</taxon>
    </lineage>
</organism>
<dbReference type="EMBL" id="JAGGMS010000001">
    <property type="protein sequence ID" value="MBP2185504.1"/>
    <property type="molecule type" value="Genomic_DNA"/>
</dbReference>
<accession>A0ABS4Q1F4</accession>
<evidence type="ECO:0000313" key="3">
    <source>
        <dbReference type="Proteomes" id="UP000741013"/>
    </source>
</evidence>